<gene>
    <name evidence="1" type="primary">HOS1_2</name>
    <name evidence="1" type="ORF">DSO57_1018636</name>
</gene>
<name>A0ACC2SH62_9FUNG</name>
<keyword evidence="2" id="KW-1185">Reference proteome</keyword>
<protein>
    <submittedName>
        <fullName evidence="1">Histone deacetylase hos1</fullName>
        <ecNumber evidence="1">3.5.1.98</ecNumber>
    </submittedName>
</protein>
<dbReference type="Proteomes" id="UP001165960">
    <property type="component" value="Unassembled WGS sequence"/>
</dbReference>
<sequence length="267" mass="29832">MTAPFSRNWGRMLDTLLAQLWLHLSFSSRRKQMLLSTGMVGATTMSQEFDKIMYIDLDLHHGDGVEEAFYHTSKVLTVSLHRYDAGFFPGTGARVNQGKGRGLYHALNVPLKPGLSDQVLKKLFDKIIYPAYGAYKPEAIVLQCGADGLAGDRHREWNLSISGFSYCISQILSWDLPTLILGGGGYNHPNTARCYAQLTSIALDSPLMDYTSEAPLVNIPEHDYFCEYLPDYTLQLAPGPQKDENTEEYLCDVIDSVKIQIQAIVDT</sequence>
<comment type="caution">
    <text evidence="1">The sequence shown here is derived from an EMBL/GenBank/DDBJ whole genome shotgun (WGS) entry which is preliminary data.</text>
</comment>
<organism evidence="1 2">
    <name type="scientific">Entomophthora muscae</name>
    <dbReference type="NCBI Taxonomy" id="34485"/>
    <lineage>
        <taxon>Eukaryota</taxon>
        <taxon>Fungi</taxon>
        <taxon>Fungi incertae sedis</taxon>
        <taxon>Zoopagomycota</taxon>
        <taxon>Entomophthoromycotina</taxon>
        <taxon>Entomophthoromycetes</taxon>
        <taxon>Entomophthorales</taxon>
        <taxon>Entomophthoraceae</taxon>
        <taxon>Entomophthora</taxon>
    </lineage>
</organism>
<dbReference type="EMBL" id="QTSX02005052">
    <property type="protein sequence ID" value="KAJ9061633.1"/>
    <property type="molecule type" value="Genomic_DNA"/>
</dbReference>
<accession>A0ACC2SH62</accession>
<dbReference type="EC" id="3.5.1.98" evidence="1"/>
<evidence type="ECO:0000313" key="1">
    <source>
        <dbReference type="EMBL" id="KAJ9061633.1"/>
    </source>
</evidence>
<evidence type="ECO:0000313" key="2">
    <source>
        <dbReference type="Proteomes" id="UP001165960"/>
    </source>
</evidence>
<keyword evidence="1" id="KW-0378">Hydrolase</keyword>
<proteinExistence type="predicted"/>
<reference evidence="1" key="1">
    <citation type="submission" date="2022-04" db="EMBL/GenBank/DDBJ databases">
        <title>Genome of the entomopathogenic fungus Entomophthora muscae.</title>
        <authorList>
            <person name="Elya C."/>
            <person name="Lovett B.R."/>
            <person name="Lee E."/>
            <person name="Macias A.M."/>
            <person name="Hajek A.E."/>
            <person name="De Bivort B.L."/>
            <person name="Kasson M.T."/>
            <person name="De Fine Licht H.H."/>
            <person name="Stajich J.E."/>
        </authorList>
    </citation>
    <scope>NUCLEOTIDE SEQUENCE</scope>
    <source>
        <strain evidence="1">Berkeley</strain>
    </source>
</reference>